<keyword evidence="6" id="KW-1185">Reference proteome</keyword>
<keyword evidence="2" id="KW-0436">Ligase</keyword>
<gene>
    <name evidence="5" type="ORF">N5P18_09925</name>
</gene>
<dbReference type="InterPro" id="IPR025110">
    <property type="entry name" value="AMP-bd_C"/>
</dbReference>
<dbReference type="PANTHER" id="PTHR43201">
    <property type="entry name" value="ACYL-COA SYNTHETASE"/>
    <property type="match status" value="1"/>
</dbReference>
<dbReference type="InterPro" id="IPR000873">
    <property type="entry name" value="AMP-dep_synth/lig_dom"/>
</dbReference>
<evidence type="ECO:0000313" key="6">
    <source>
        <dbReference type="Proteomes" id="UP001381003"/>
    </source>
</evidence>
<dbReference type="Pfam" id="PF13193">
    <property type="entry name" value="AMP-binding_C"/>
    <property type="match status" value="1"/>
</dbReference>
<sequence>MSADMNPLIIAKTMAKRGMLNPGPPAAQVKQLAALRKWGFGLAGELRQAAGRSPRTVAVIDETRGATTYAELLANSEKVAVILRELGFGPGDRIGLLARNHVQAIEVMCATSAVGIDLVLGNTGLAGPQLALVAQEQGIQALIHDDEFAEVVEHLPQSLPRVTETELADRVARTVRPSELPVPARGGRTIILTSGTTGTPKGAARKTPGGFGPLISIIDRIPLRAHDRILVAAPIFHTWGYAAMQLSMALRATIVLQRRFTPEAARAALEELQPDAMFAIPVMLQRMMELPSDPAARERRRLRVVATSGSAYPSGFTRRFMDEYGDVLYNLYGSTEASWVCIATPADLRRHPNTAGTPPLGTVVRILDDDGREVPPGEKGRIFCGNELVFDGYTNGNTKDFVDGLVSTGDIGHVEGDLYFVDGRDDDMIISGGENVYPIEVEGLLAEHPAVREVSVIGVPDPDFGQRLAAFVALNEGQGLTGDDVREHVRANRARHCVPREVVFLDELPRNATGKVLARELRKTFPG</sequence>
<reference evidence="5 6" key="1">
    <citation type="submission" date="2022-09" db="EMBL/GenBank/DDBJ databases">
        <title>Complete genome sequence of Janibacter terrae strain COS04-44, PCL-degrading bacteria isolated from oil spilled coast.</title>
        <authorList>
            <person name="Park H."/>
            <person name="Kim J.Y."/>
            <person name="An S.H."/>
            <person name="Lee C.M."/>
            <person name="Weon H.-Y."/>
        </authorList>
    </citation>
    <scope>NUCLEOTIDE SEQUENCE [LARGE SCALE GENOMIC DNA]</scope>
    <source>
        <strain evidence="5 6">COS04-44</strain>
    </source>
</reference>
<evidence type="ECO:0000259" key="3">
    <source>
        <dbReference type="Pfam" id="PF00501"/>
    </source>
</evidence>
<accession>A0ABZ2F9R2</accession>
<protein>
    <submittedName>
        <fullName evidence="5">AMP-binding protein</fullName>
    </submittedName>
</protein>
<name>A0ABZ2F9R2_9MICO</name>
<dbReference type="Pfam" id="PF00501">
    <property type="entry name" value="AMP-binding"/>
    <property type="match status" value="1"/>
</dbReference>
<dbReference type="EMBL" id="CP104874">
    <property type="protein sequence ID" value="WWF04019.1"/>
    <property type="molecule type" value="Genomic_DNA"/>
</dbReference>
<evidence type="ECO:0000256" key="1">
    <source>
        <dbReference type="ARBA" id="ARBA00006432"/>
    </source>
</evidence>
<dbReference type="InterPro" id="IPR020845">
    <property type="entry name" value="AMP-binding_CS"/>
</dbReference>
<dbReference type="PANTHER" id="PTHR43201:SF5">
    <property type="entry name" value="MEDIUM-CHAIN ACYL-COA LIGASE ACSF2, MITOCHONDRIAL"/>
    <property type="match status" value="1"/>
</dbReference>
<proteinExistence type="inferred from homology"/>
<dbReference type="Gene3D" id="3.40.50.12780">
    <property type="entry name" value="N-terminal domain of ligase-like"/>
    <property type="match status" value="1"/>
</dbReference>
<feature type="domain" description="AMP-binding enzyme C-terminal" evidence="4">
    <location>
        <begin position="440"/>
        <end position="515"/>
    </location>
</feature>
<evidence type="ECO:0000313" key="5">
    <source>
        <dbReference type="EMBL" id="WWF04019.1"/>
    </source>
</evidence>
<comment type="similarity">
    <text evidence="1">Belongs to the ATP-dependent AMP-binding enzyme family.</text>
</comment>
<dbReference type="SUPFAM" id="SSF56801">
    <property type="entry name" value="Acetyl-CoA synthetase-like"/>
    <property type="match status" value="1"/>
</dbReference>
<evidence type="ECO:0000256" key="2">
    <source>
        <dbReference type="ARBA" id="ARBA00022598"/>
    </source>
</evidence>
<evidence type="ECO:0000259" key="4">
    <source>
        <dbReference type="Pfam" id="PF13193"/>
    </source>
</evidence>
<feature type="domain" description="AMP-dependent synthetase/ligase" evidence="3">
    <location>
        <begin position="47"/>
        <end position="393"/>
    </location>
</feature>
<dbReference type="Proteomes" id="UP001381003">
    <property type="component" value="Chromosome"/>
</dbReference>
<dbReference type="RefSeq" id="WP_338537558.1">
    <property type="nucleotide sequence ID" value="NZ_CP104874.1"/>
</dbReference>
<dbReference type="InterPro" id="IPR045851">
    <property type="entry name" value="AMP-bd_C_sf"/>
</dbReference>
<dbReference type="Gene3D" id="3.30.300.30">
    <property type="match status" value="1"/>
</dbReference>
<organism evidence="5 6">
    <name type="scientific">Janibacter terrae</name>
    <dbReference type="NCBI Taxonomy" id="103817"/>
    <lineage>
        <taxon>Bacteria</taxon>
        <taxon>Bacillati</taxon>
        <taxon>Actinomycetota</taxon>
        <taxon>Actinomycetes</taxon>
        <taxon>Micrococcales</taxon>
        <taxon>Intrasporangiaceae</taxon>
        <taxon>Janibacter</taxon>
    </lineage>
</organism>
<dbReference type="InterPro" id="IPR042099">
    <property type="entry name" value="ANL_N_sf"/>
</dbReference>
<dbReference type="PROSITE" id="PS00455">
    <property type="entry name" value="AMP_BINDING"/>
    <property type="match status" value="1"/>
</dbReference>